<dbReference type="Proteomes" id="UP000017836">
    <property type="component" value="Unassembled WGS sequence"/>
</dbReference>
<evidence type="ECO:0000313" key="1">
    <source>
        <dbReference type="EMBL" id="ERN15869.1"/>
    </source>
</evidence>
<name>U5D0B1_AMBTC</name>
<proteinExistence type="predicted"/>
<accession>U5D0B1</accession>
<reference evidence="2" key="1">
    <citation type="journal article" date="2013" name="Science">
        <title>The Amborella genome and the evolution of flowering plants.</title>
        <authorList>
            <consortium name="Amborella Genome Project"/>
        </authorList>
    </citation>
    <scope>NUCLEOTIDE SEQUENCE [LARGE SCALE GENOMIC DNA]</scope>
</reference>
<protein>
    <submittedName>
        <fullName evidence="1">Uncharacterized protein</fullName>
    </submittedName>
</protein>
<gene>
    <name evidence="1" type="ORF">AMTR_s00039p00191760</name>
</gene>
<dbReference type="AlphaFoldDB" id="U5D0B1"/>
<keyword evidence="2" id="KW-1185">Reference proteome</keyword>
<evidence type="ECO:0000313" key="2">
    <source>
        <dbReference type="Proteomes" id="UP000017836"/>
    </source>
</evidence>
<organism evidence="1 2">
    <name type="scientific">Amborella trichopoda</name>
    <dbReference type="NCBI Taxonomy" id="13333"/>
    <lineage>
        <taxon>Eukaryota</taxon>
        <taxon>Viridiplantae</taxon>
        <taxon>Streptophyta</taxon>
        <taxon>Embryophyta</taxon>
        <taxon>Tracheophyta</taxon>
        <taxon>Spermatophyta</taxon>
        <taxon>Magnoliopsida</taxon>
        <taxon>Amborellales</taxon>
        <taxon>Amborellaceae</taxon>
        <taxon>Amborella</taxon>
    </lineage>
</organism>
<dbReference type="HOGENOM" id="CLU_2852647_0_0_1"/>
<dbReference type="EMBL" id="KI392495">
    <property type="protein sequence ID" value="ERN15869.1"/>
    <property type="molecule type" value="Genomic_DNA"/>
</dbReference>
<sequence length="65" mass="6884">MDAPDRVARDHSSLLQSDVALNGEASVTICVEESLTDVNELPKVQIEGLESDGCDGNAIIIDNSL</sequence>
<dbReference type="Gramene" id="ERN15869">
    <property type="protein sequence ID" value="ERN15869"/>
    <property type="gene ID" value="AMTR_s00039p00191760"/>
</dbReference>